<evidence type="ECO:0000313" key="5">
    <source>
        <dbReference type="Proteomes" id="UP000694845"/>
    </source>
</evidence>
<reference evidence="6" key="1">
    <citation type="submission" date="2025-08" db="UniProtKB">
        <authorList>
            <consortium name="RefSeq"/>
        </authorList>
    </citation>
    <scope>IDENTIFICATION</scope>
</reference>
<dbReference type="OrthoDB" id="5600002at2759"/>
<sequence length="461" mass="49512">MTVQLPSMFPKGKGSTVPSDSQAREKLALYVYEYLLHVGAQKSAQTFLSETPQIRWEKNITLGEPPGFLHSWWCVFWDLYCAAPERRETCEHSSEAKAFHDYKQPGSKLLKSGMIPHSPSERGRPNPHLDVNGEQPVAPFLHKSGAAPSPVLGQMPPNDGMPPSGPMPPGFFQPFMSPRYSGPRGGPVRMPGSQPPPGGIPNSQGMMPNSMDPTRPGFFAVKKEGHPSMGGPMPRMNHPRMPMQPNGSFSPQNYGGGMRPPPGSMPGGMPLPMPGGRPWNPNTSTVNYSRASPGGFVGPPGSGGPPGTPIMPSPQGTPQAMSSDRRMSQGSSRRDSTNSGDNMYTMMKPVPGGNMGPGNFPMGSGPDGPMPMGSQDIPPVMNGEMDGMPKSSPASNQGPGGPGTPREDNGDMSGQLFPNFQDNDQNESAAILKIKEKMEEEAKRFEKETPGEHPDYFMHQP</sequence>
<dbReference type="GeneID" id="110984389"/>
<evidence type="ECO:0000256" key="1">
    <source>
        <dbReference type="ARBA" id="ARBA00004123"/>
    </source>
</evidence>
<feature type="region of interest" description="Disordered" evidence="4">
    <location>
        <begin position="1"/>
        <end position="20"/>
    </location>
</feature>
<evidence type="ECO:0000256" key="4">
    <source>
        <dbReference type="SAM" id="MobiDB-lite"/>
    </source>
</evidence>
<dbReference type="PROSITE" id="PS50896">
    <property type="entry name" value="LISH"/>
    <property type="match status" value="1"/>
</dbReference>
<feature type="region of interest" description="Disordered" evidence="4">
    <location>
        <begin position="273"/>
        <end position="461"/>
    </location>
</feature>
<keyword evidence="5" id="KW-1185">Reference proteome</keyword>
<keyword evidence="2" id="KW-0238">DNA-binding</keyword>
<organism evidence="5 6">
    <name type="scientific">Acanthaster planci</name>
    <name type="common">Crown-of-thorns starfish</name>
    <dbReference type="NCBI Taxonomy" id="133434"/>
    <lineage>
        <taxon>Eukaryota</taxon>
        <taxon>Metazoa</taxon>
        <taxon>Echinodermata</taxon>
        <taxon>Eleutherozoa</taxon>
        <taxon>Asterozoa</taxon>
        <taxon>Asteroidea</taxon>
        <taxon>Valvatacea</taxon>
        <taxon>Valvatida</taxon>
        <taxon>Acanthasteridae</taxon>
        <taxon>Acanthaster</taxon>
    </lineage>
</organism>
<name>A0A8B7Z3P8_ACAPL</name>
<feature type="compositionally biased region" description="Basic and acidic residues" evidence="4">
    <location>
        <begin position="323"/>
        <end position="336"/>
    </location>
</feature>
<dbReference type="RefSeq" id="XP_022100259.1">
    <property type="nucleotide sequence ID" value="XM_022244567.1"/>
</dbReference>
<accession>A0A8B7Z3P8</accession>
<dbReference type="PANTHER" id="PTHR12610:SF12">
    <property type="entry name" value="SEQUENCE-SPECIFIC SINGLE-STRANDED DNA-BINDING PROTEIN, ISOFORM D"/>
    <property type="match status" value="1"/>
</dbReference>
<dbReference type="AlphaFoldDB" id="A0A8B7Z3P8"/>
<dbReference type="PANTHER" id="PTHR12610">
    <property type="entry name" value="SINGLE STRANDED DNA BINDING PROTEIN"/>
    <property type="match status" value="1"/>
</dbReference>
<feature type="region of interest" description="Disordered" evidence="4">
    <location>
        <begin position="114"/>
        <end position="211"/>
    </location>
</feature>
<evidence type="ECO:0000256" key="3">
    <source>
        <dbReference type="ARBA" id="ARBA00023242"/>
    </source>
</evidence>
<evidence type="ECO:0000313" key="6">
    <source>
        <dbReference type="RefSeq" id="XP_022100259.1"/>
    </source>
</evidence>
<feature type="compositionally biased region" description="Basic and acidic residues" evidence="4">
    <location>
        <begin position="433"/>
        <end position="461"/>
    </location>
</feature>
<feature type="compositionally biased region" description="Pro residues" evidence="4">
    <location>
        <begin position="302"/>
        <end position="312"/>
    </location>
</feature>
<feature type="compositionally biased region" description="Pro residues" evidence="4">
    <location>
        <begin position="159"/>
        <end position="171"/>
    </location>
</feature>
<evidence type="ECO:0000256" key="2">
    <source>
        <dbReference type="ARBA" id="ARBA00023125"/>
    </source>
</evidence>
<dbReference type="SMART" id="SM00667">
    <property type="entry name" value="LisH"/>
    <property type="match status" value="1"/>
</dbReference>
<dbReference type="Proteomes" id="UP000694845">
    <property type="component" value="Unplaced"/>
</dbReference>
<dbReference type="InterPro" id="IPR006594">
    <property type="entry name" value="LisH"/>
</dbReference>
<gene>
    <name evidence="6" type="primary">LOC110984389</name>
</gene>
<dbReference type="GO" id="GO:0003697">
    <property type="term" value="F:single-stranded DNA binding"/>
    <property type="evidence" value="ECO:0007669"/>
    <property type="project" value="InterPro"/>
</dbReference>
<dbReference type="PRINTS" id="PR01743">
    <property type="entry name" value="SSDNABINDING"/>
</dbReference>
<comment type="subcellular location">
    <subcellularLocation>
        <location evidence="1">Nucleus</location>
    </subcellularLocation>
</comment>
<feature type="compositionally biased region" description="Low complexity" evidence="4">
    <location>
        <begin position="346"/>
        <end position="364"/>
    </location>
</feature>
<dbReference type="GO" id="GO:0005634">
    <property type="term" value="C:nucleus"/>
    <property type="evidence" value="ECO:0007669"/>
    <property type="project" value="UniProtKB-SubCell"/>
</dbReference>
<dbReference type="Pfam" id="PF04503">
    <property type="entry name" value="SSDP"/>
    <property type="match status" value="2"/>
</dbReference>
<proteinExistence type="predicted"/>
<keyword evidence="3" id="KW-0539">Nucleus</keyword>
<protein>
    <submittedName>
        <fullName evidence="6">Single-stranded DNA-binding protein 3-like isoform X15</fullName>
    </submittedName>
</protein>
<feature type="compositionally biased region" description="Polar residues" evidence="4">
    <location>
        <begin position="280"/>
        <end position="290"/>
    </location>
</feature>
<dbReference type="InterPro" id="IPR008116">
    <property type="entry name" value="SSDP_DNA-bd"/>
</dbReference>
<dbReference type="GO" id="GO:0045944">
    <property type="term" value="P:positive regulation of transcription by RNA polymerase II"/>
    <property type="evidence" value="ECO:0007669"/>
    <property type="project" value="TreeGrafter"/>
</dbReference>
<feature type="compositionally biased region" description="Polar residues" evidence="4">
    <location>
        <begin position="416"/>
        <end position="428"/>
    </location>
</feature>